<keyword evidence="1" id="KW-0812">Transmembrane</keyword>
<evidence type="ECO:0000256" key="1">
    <source>
        <dbReference type="SAM" id="Phobius"/>
    </source>
</evidence>
<evidence type="ECO:0000313" key="3">
    <source>
        <dbReference type="Proteomes" id="UP000034301"/>
    </source>
</evidence>
<dbReference type="Proteomes" id="UP000034301">
    <property type="component" value="Unassembled WGS sequence"/>
</dbReference>
<proteinExistence type="predicted"/>
<keyword evidence="1" id="KW-1133">Transmembrane helix</keyword>
<reference evidence="2 3" key="1">
    <citation type="journal article" date="2015" name="Nature">
        <title>rRNA introns, odd ribosomes, and small enigmatic genomes across a large radiation of phyla.</title>
        <authorList>
            <person name="Brown C.T."/>
            <person name="Hug L.A."/>
            <person name="Thomas B.C."/>
            <person name="Sharon I."/>
            <person name="Castelle C.J."/>
            <person name="Singh A."/>
            <person name="Wilkins M.J."/>
            <person name="Williams K.H."/>
            <person name="Banfield J.F."/>
        </authorList>
    </citation>
    <scope>NUCLEOTIDE SEQUENCE [LARGE SCALE GENOMIC DNA]</scope>
</reference>
<keyword evidence="1" id="KW-0472">Membrane</keyword>
<dbReference type="AlphaFoldDB" id="A0A0G0QTX4"/>
<organism evidence="2 3">
    <name type="scientific">Candidatus Nomurabacteria bacterium GW2011_GWF2_40_12</name>
    <dbReference type="NCBI Taxonomy" id="1618776"/>
    <lineage>
        <taxon>Bacteria</taxon>
        <taxon>Candidatus Nomuraibacteriota</taxon>
    </lineage>
</organism>
<sequence length="118" mass="13110">MRQATLQFKTRIQNASITNNNVEVKKVVLNVMLAVLAALVFWYVLIIGNMVFDIAQRRALEKEALTLTNEIGNLELSYLSISDSIDLALSSSMGFKETKATFATRKALGSLKLDTNEI</sequence>
<protein>
    <submittedName>
        <fullName evidence="2">Uncharacterized protein</fullName>
    </submittedName>
</protein>
<evidence type="ECO:0000313" key="2">
    <source>
        <dbReference type="EMBL" id="KKR43934.1"/>
    </source>
</evidence>
<dbReference type="EMBL" id="LBYC01000001">
    <property type="protein sequence ID" value="KKR43934.1"/>
    <property type="molecule type" value="Genomic_DNA"/>
</dbReference>
<gene>
    <name evidence="2" type="ORF">UT78_C0001G0120</name>
</gene>
<comment type="caution">
    <text evidence="2">The sequence shown here is derived from an EMBL/GenBank/DDBJ whole genome shotgun (WGS) entry which is preliminary data.</text>
</comment>
<name>A0A0G0QTX4_9BACT</name>
<accession>A0A0G0QTX4</accession>
<feature type="transmembrane region" description="Helical" evidence="1">
    <location>
        <begin position="27"/>
        <end position="52"/>
    </location>
</feature>